<dbReference type="Pfam" id="PF25967">
    <property type="entry name" value="RND-MFP_C"/>
    <property type="match status" value="1"/>
</dbReference>
<feature type="domain" description="Multidrug resistance protein MdtA-like C-terminal permuted SH3" evidence="9">
    <location>
        <begin position="304"/>
        <end position="361"/>
    </location>
</feature>
<dbReference type="Gene3D" id="1.10.287.470">
    <property type="entry name" value="Helix hairpin bin"/>
    <property type="match status" value="1"/>
</dbReference>
<evidence type="ECO:0000256" key="4">
    <source>
        <dbReference type="SAM" id="MobiDB-lite"/>
    </source>
</evidence>
<dbReference type="Gene3D" id="2.40.30.170">
    <property type="match status" value="1"/>
</dbReference>
<feature type="compositionally biased region" description="Low complexity" evidence="4">
    <location>
        <begin position="394"/>
        <end position="409"/>
    </location>
</feature>
<dbReference type="InterPro" id="IPR058627">
    <property type="entry name" value="MdtA-like_C"/>
</dbReference>
<evidence type="ECO:0000259" key="8">
    <source>
        <dbReference type="Pfam" id="PF25944"/>
    </source>
</evidence>
<evidence type="ECO:0000256" key="1">
    <source>
        <dbReference type="ARBA" id="ARBA00004196"/>
    </source>
</evidence>
<dbReference type="Gene3D" id="2.40.50.100">
    <property type="match status" value="1"/>
</dbReference>
<dbReference type="Pfam" id="PF25917">
    <property type="entry name" value="BSH_RND"/>
    <property type="match status" value="1"/>
</dbReference>
<reference evidence="11" key="1">
    <citation type="journal article" date="2019" name="Int. J. Syst. Evol. Microbiol.">
        <title>The Global Catalogue of Microorganisms (GCM) 10K type strain sequencing project: providing services to taxonomists for standard genome sequencing and annotation.</title>
        <authorList>
            <consortium name="The Broad Institute Genomics Platform"/>
            <consortium name="The Broad Institute Genome Sequencing Center for Infectious Disease"/>
            <person name="Wu L."/>
            <person name="Ma J."/>
        </authorList>
    </citation>
    <scope>NUCLEOTIDE SEQUENCE [LARGE SCALE GENOMIC DNA]</scope>
    <source>
        <strain evidence="11">KACC 11588</strain>
    </source>
</reference>
<keyword evidence="3" id="KW-0175">Coiled coil</keyword>
<evidence type="ECO:0000313" key="10">
    <source>
        <dbReference type="EMBL" id="MFC5564997.1"/>
    </source>
</evidence>
<feature type="compositionally biased region" description="Polar residues" evidence="4">
    <location>
        <begin position="426"/>
        <end position="435"/>
    </location>
</feature>
<organism evidence="10 11">
    <name type="scientific">Rubellimicrobium aerolatum</name>
    <dbReference type="NCBI Taxonomy" id="490979"/>
    <lineage>
        <taxon>Bacteria</taxon>
        <taxon>Pseudomonadati</taxon>
        <taxon>Pseudomonadota</taxon>
        <taxon>Alphaproteobacteria</taxon>
        <taxon>Rhodobacterales</taxon>
        <taxon>Roseobacteraceae</taxon>
        <taxon>Rubellimicrobium</taxon>
    </lineage>
</organism>
<feature type="domain" description="Multidrug resistance protein MdtA-like alpha-helical hairpin" evidence="6">
    <location>
        <begin position="107"/>
        <end position="173"/>
    </location>
</feature>
<feature type="chain" id="PRO_5046439164" evidence="5">
    <location>
        <begin position="25"/>
        <end position="435"/>
    </location>
</feature>
<evidence type="ECO:0000259" key="9">
    <source>
        <dbReference type="Pfam" id="PF25967"/>
    </source>
</evidence>
<gene>
    <name evidence="10" type="ORF">ACFPOC_01000</name>
</gene>
<dbReference type="Pfam" id="PF25944">
    <property type="entry name" value="Beta-barrel_RND"/>
    <property type="match status" value="1"/>
</dbReference>
<dbReference type="PANTHER" id="PTHR30158">
    <property type="entry name" value="ACRA/E-RELATED COMPONENT OF DRUG EFFLUX TRANSPORTER"/>
    <property type="match status" value="1"/>
</dbReference>
<feature type="domain" description="Multidrug resistance protein MdtA-like barrel-sandwich hybrid" evidence="7">
    <location>
        <begin position="66"/>
        <end position="207"/>
    </location>
</feature>
<dbReference type="RefSeq" id="WP_209837075.1">
    <property type="nucleotide sequence ID" value="NZ_JAGGJP010000001.1"/>
</dbReference>
<proteinExistence type="inferred from homology"/>
<comment type="caution">
    <text evidence="10">The sequence shown here is derived from an EMBL/GenBank/DDBJ whole genome shotgun (WGS) entry which is preliminary data.</text>
</comment>
<keyword evidence="11" id="KW-1185">Reference proteome</keyword>
<dbReference type="Gene3D" id="2.40.420.20">
    <property type="match status" value="1"/>
</dbReference>
<dbReference type="EMBL" id="JBHSNA010000001">
    <property type="protein sequence ID" value="MFC5564997.1"/>
    <property type="molecule type" value="Genomic_DNA"/>
</dbReference>
<evidence type="ECO:0000259" key="6">
    <source>
        <dbReference type="Pfam" id="PF25876"/>
    </source>
</evidence>
<dbReference type="NCBIfam" id="TIGR01730">
    <property type="entry name" value="RND_mfp"/>
    <property type="match status" value="1"/>
</dbReference>
<evidence type="ECO:0000256" key="5">
    <source>
        <dbReference type="SAM" id="SignalP"/>
    </source>
</evidence>
<dbReference type="PANTHER" id="PTHR30158:SF3">
    <property type="entry name" value="MULTIDRUG EFFLUX PUMP SUBUNIT ACRA-RELATED"/>
    <property type="match status" value="1"/>
</dbReference>
<feature type="coiled-coil region" evidence="3">
    <location>
        <begin position="143"/>
        <end position="177"/>
    </location>
</feature>
<comment type="subcellular location">
    <subcellularLocation>
        <location evidence="1">Cell envelope</location>
    </subcellularLocation>
</comment>
<dbReference type="SUPFAM" id="SSF111369">
    <property type="entry name" value="HlyD-like secretion proteins"/>
    <property type="match status" value="1"/>
</dbReference>
<accession>A0ABW0S7X3</accession>
<comment type="similarity">
    <text evidence="2">Belongs to the membrane fusion protein (MFP) (TC 8.A.1) family.</text>
</comment>
<dbReference type="InterPro" id="IPR058624">
    <property type="entry name" value="MdtA-like_HH"/>
</dbReference>
<sequence>MGRIQVLRAALASFLLLSAGAAGAQQGGGPPGGGTDGPTEVGVVALASDQVPVSVTLPGRAVAFEDADIRPRVSGVIEEVAYRPGVAVAVGDPLFRIEDDSYLAEVAAAEATVAGAEAGVQTARATVERYRTLEGSAISQADRETAEAALSQAEATLASARSALQTAQLDLERTEIRSPIDGIPSVAAVSVGELVTANQAEALATVTRLDPIYVDVTESSARMMRVREQIAQGTLAVGDELGMRLVLETGDIYEGEGRLVTPGTTVSTTTGTVDYRVQFPNPDHLILPGQFLRVEVTLGTSEGILVPQRATSRAASGELTAFLAEDGVARQVVLTTSGTYSNAWVTDSGVEPGDLLIVDGLRDLRDGAEIATVPVVIGGDGVVQELTPEGGGDAPPATAGEAPQAAAEGEPVERADAAGATRPVAATTSSSTSRE</sequence>
<evidence type="ECO:0000313" key="11">
    <source>
        <dbReference type="Proteomes" id="UP001596056"/>
    </source>
</evidence>
<evidence type="ECO:0000259" key="7">
    <source>
        <dbReference type="Pfam" id="PF25917"/>
    </source>
</evidence>
<evidence type="ECO:0000256" key="2">
    <source>
        <dbReference type="ARBA" id="ARBA00009477"/>
    </source>
</evidence>
<keyword evidence="5" id="KW-0732">Signal</keyword>
<feature type="domain" description="Multidrug resistance protein MdtA-like beta-barrel" evidence="8">
    <location>
        <begin position="211"/>
        <end position="299"/>
    </location>
</feature>
<dbReference type="InterPro" id="IPR058626">
    <property type="entry name" value="MdtA-like_b-barrel"/>
</dbReference>
<feature type="signal peptide" evidence="5">
    <location>
        <begin position="1"/>
        <end position="24"/>
    </location>
</feature>
<evidence type="ECO:0000256" key="3">
    <source>
        <dbReference type="SAM" id="Coils"/>
    </source>
</evidence>
<dbReference type="Pfam" id="PF25876">
    <property type="entry name" value="HH_MFP_RND"/>
    <property type="match status" value="1"/>
</dbReference>
<dbReference type="InterPro" id="IPR006143">
    <property type="entry name" value="RND_pump_MFP"/>
</dbReference>
<dbReference type="Proteomes" id="UP001596056">
    <property type="component" value="Unassembled WGS sequence"/>
</dbReference>
<name>A0ABW0S7X3_9RHOB</name>
<dbReference type="InterPro" id="IPR058625">
    <property type="entry name" value="MdtA-like_BSH"/>
</dbReference>
<protein>
    <submittedName>
        <fullName evidence="10">Efflux RND transporter periplasmic adaptor subunit</fullName>
    </submittedName>
</protein>
<feature type="region of interest" description="Disordered" evidence="4">
    <location>
        <begin position="387"/>
        <end position="435"/>
    </location>
</feature>